<dbReference type="InterPro" id="IPR003358">
    <property type="entry name" value="tRNA_(Gua-N-7)_MeTrfase_Trmb"/>
</dbReference>
<evidence type="ECO:0000256" key="3">
    <source>
        <dbReference type="ARBA" id="ARBA00022603"/>
    </source>
</evidence>
<comment type="catalytic activity">
    <reaction evidence="1 7">
        <text>guanosine(46) in tRNA + S-adenosyl-L-methionine = N(7)-methylguanosine(46) in tRNA + S-adenosyl-L-homocysteine</text>
        <dbReference type="Rhea" id="RHEA:42708"/>
        <dbReference type="Rhea" id="RHEA-COMP:10188"/>
        <dbReference type="Rhea" id="RHEA-COMP:10189"/>
        <dbReference type="ChEBI" id="CHEBI:57856"/>
        <dbReference type="ChEBI" id="CHEBI:59789"/>
        <dbReference type="ChEBI" id="CHEBI:74269"/>
        <dbReference type="ChEBI" id="CHEBI:74480"/>
        <dbReference type="EC" id="2.1.1.33"/>
    </reaction>
</comment>
<evidence type="ECO:0000256" key="6">
    <source>
        <dbReference type="ARBA" id="ARBA00022694"/>
    </source>
</evidence>
<name>A0ABP7PAI7_9GAMM</name>
<organism evidence="9 10">
    <name type="scientific">Allohahella marinimesophila</name>
    <dbReference type="NCBI Taxonomy" id="1054972"/>
    <lineage>
        <taxon>Bacteria</taxon>
        <taxon>Pseudomonadati</taxon>
        <taxon>Pseudomonadota</taxon>
        <taxon>Gammaproteobacteria</taxon>
        <taxon>Oceanospirillales</taxon>
        <taxon>Hahellaceae</taxon>
        <taxon>Allohahella</taxon>
    </lineage>
</organism>
<feature type="binding site" evidence="7">
    <location>
        <begin position="228"/>
        <end position="231"/>
    </location>
    <ligand>
        <name>substrate</name>
    </ligand>
</feature>
<dbReference type="Proteomes" id="UP001501337">
    <property type="component" value="Unassembled WGS sequence"/>
</dbReference>
<reference evidence="10" key="1">
    <citation type="journal article" date="2019" name="Int. J. Syst. Evol. Microbiol.">
        <title>The Global Catalogue of Microorganisms (GCM) 10K type strain sequencing project: providing services to taxonomists for standard genome sequencing and annotation.</title>
        <authorList>
            <consortium name="The Broad Institute Genomics Platform"/>
            <consortium name="The Broad Institute Genome Sequencing Center for Infectious Disease"/>
            <person name="Wu L."/>
            <person name="Ma J."/>
        </authorList>
    </citation>
    <scope>NUCLEOTIDE SEQUENCE [LARGE SCALE GENOMIC DNA]</scope>
    <source>
        <strain evidence="10">JCM 17555</strain>
    </source>
</reference>
<feature type="region of interest" description="Disordered" evidence="8">
    <location>
        <begin position="1"/>
        <end position="33"/>
    </location>
</feature>
<dbReference type="EMBL" id="BAABBO010000009">
    <property type="protein sequence ID" value="GAA3962424.1"/>
    <property type="molecule type" value="Genomic_DNA"/>
</dbReference>
<protein>
    <recommendedName>
        <fullName evidence="7">tRNA (guanine-N(7)-)-methyltransferase</fullName>
        <ecNumber evidence="7">2.1.1.33</ecNumber>
    </recommendedName>
    <alternativeName>
        <fullName evidence="7">tRNA (guanine(46)-N(7))-methyltransferase</fullName>
    </alternativeName>
    <alternativeName>
        <fullName evidence="7">tRNA(m7G46)-methyltransferase</fullName>
    </alternativeName>
</protein>
<dbReference type="PANTHER" id="PTHR23417:SF14">
    <property type="entry name" value="PENTACOTRIPEPTIDE-REPEAT REGION OF PRORP DOMAIN-CONTAINING PROTEIN"/>
    <property type="match status" value="1"/>
</dbReference>
<dbReference type="CDD" id="cd02440">
    <property type="entry name" value="AdoMet_MTases"/>
    <property type="match status" value="1"/>
</dbReference>
<dbReference type="PANTHER" id="PTHR23417">
    <property type="entry name" value="3-DEOXY-D-MANNO-OCTULOSONIC-ACID TRANSFERASE/TRNA GUANINE-N 7 - -METHYLTRANSFERASE"/>
    <property type="match status" value="1"/>
</dbReference>
<dbReference type="NCBIfam" id="TIGR00091">
    <property type="entry name" value="tRNA (guanosine(46)-N7)-methyltransferase TrmB"/>
    <property type="match status" value="1"/>
</dbReference>
<dbReference type="Gene3D" id="3.40.50.150">
    <property type="entry name" value="Vaccinia Virus protein VP39"/>
    <property type="match status" value="1"/>
</dbReference>
<dbReference type="RefSeq" id="WP_344805945.1">
    <property type="nucleotide sequence ID" value="NZ_BAABBO010000009.1"/>
</dbReference>
<dbReference type="SUPFAM" id="SSF53335">
    <property type="entry name" value="S-adenosyl-L-methionine-dependent methyltransferases"/>
    <property type="match status" value="1"/>
</dbReference>
<accession>A0ABP7PAI7</accession>
<feature type="binding site" evidence="7">
    <location>
        <position position="106"/>
    </location>
    <ligand>
        <name>S-adenosyl-L-methionine</name>
        <dbReference type="ChEBI" id="CHEBI:59789"/>
    </ligand>
</feature>
<comment type="function">
    <text evidence="2 7">Catalyzes the formation of N(7)-methylguanine at position 46 (m7G46) in tRNA.</text>
</comment>
<feature type="binding site" evidence="7">
    <location>
        <position position="133"/>
    </location>
    <ligand>
        <name>S-adenosyl-L-methionine</name>
        <dbReference type="ChEBI" id="CHEBI:59789"/>
    </ligand>
</feature>
<feature type="binding site" evidence="7">
    <location>
        <position position="81"/>
    </location>
    <ligand>
        <name>S-adenosyl-L-methionine</name>
        <dbReference type="ChEBI" id="CHEBI:59789"/>
    </ligand>
</feature>
<evidence type="ECO:0000256" key="2">
    <source>
        <dbReference type="ARBA" id="ARBA00003015"/>
    </source>
</evidence>
<keyword evidence="5 7" id="KW-0949">S-adenosyl-L-methionine</keyword>
<evidence type="ECO:0000313" key="9">
    <source>
        <dbReference type="EMBL" id="GAA3962424.1"/>
    </source>
</evidence>
<dbReference type="InterPro" id="IPR055361">
    <property type="entry name" value="tRNA_methyltr_TrmB_bact"/>
</dbReference>
<dbReference type="HAMAP" id="MF_01057">
    <property type="entry name" value="tRNA_methyltr_TrmB"/>
    <property type="match status" value="1"/>
</dbReference>
<feature type="binding site" evidence="7">
    <location>
        <position position="156"/>
    </location>
    <ligand>
        <name>S-adenosyl-L-methionine</name>
        <dbReference type="ChEBI" id="CHEBI:59789"/>
    </ligand>
</feature>
<comment type="pathway">
    <text evidence="7">tRNA modification; N(7)-methylguanine-tRNA biosynthesis.</text>
</comment>
<keyword evidence="4 7" id="KW-0808">Transferase</keyword>
<comment type="caution">
    <text evidence="7">Lacks conserved residue(s) required for the propagation of feature annotation.</text>
</comment>
<dbReference type="InterPro" id="IPR029063">
    <property type="entry name" value="SAM-dependent_MTases_sf"/>
</dbReference>
<evidence type="ECO:0000313" key="10">
    <source>
        <dbReference type="Proteomes" id="UP001501337"/>
    </source>
</evidence>
<comment type="caution">
    <text evidence="9">The sequence shown here is derived from an EMBL/GenBank/DDBJ whole genome shotgun (WGS) entry which is preliminary data.</text>
</comment>
<feature type="binding site" evidence="7">
    <location>
        <position position="192"/>
    </location>
    <ligand>
        <name>substrate</name>
    </ligand>
</feature>
<evidence type="ECO:0000256" key="5">
    <source>
        <dbReference type="ARBA" id="ARBA00022691"/>
    </source>
</evidence>
<dbReference type="PROSITE" id="PS51625">
    <property type="entry name" value="SAM_MT_TRMB"/>
    <property type="match status" value="1"/>
</dbReference>
<sequence>MSDRQNLEDDQPAELEPRTTKSSEAAAHPRRLKSFVIRSGRKTAGQQAAYDSLWPTLGLDPGSPLRNSRSAERAAAPLVIEVGFGMGQSLADMAQAAPETDFVGIEVHPPGVGSLCLQIQTRDINNIRIYQHDAVEVFEGCVDDASVDRIQVYFPDPWHKKRHHKRRLIQPEFTAMLASKLKPGGLLHLATDWEHYAHHMYEVLEAEPRLENLGEGQFVERPEWRPETKFERRGQKLGHGVYDLLFRKI</sequence>
<keyword evidence="6 7" id="KW-0819">tRNA processing</keyword>
<evidence type="ECO:0000256" key="1">
    <source>
        <dbReference type="ARBA" id="ARBA00000142"/>
    </source>
</evidence>
<dbReference type="EC" id="2.1.1.33" evidence="7"/>
<comment type="similarity">
    <text evidence="7">Belongs to the class I-like SAM-binding methyltransferase superfamily. TrmB family.</text>
</comment>
<evidence type="ECO:0000256" key="8">
    <source>
        <dbReference type="SAM" id="MobiDB-lite"/>
    </source>
</evidence>
<feature type="binding site" evidence="7">
    <location>
        <position position="160"/>
    </location>
    <ligand>
        <name>substrate</name>
    </ligand>
</feature>
<dbReference type="Pfam" id="PF02390">
    <property type="entry name" value="Methyltransf_4"/>
    <property type="match status" value="1"/>
</dbReference>
<evidence type="ECO:0000256" key="4">
    <source>
        <dbReference type="ARBA" id="ARBA00022679"/>
    </source>
</evidence>
<keyword evidence="3 7" id="KW-0489">Methyltransferase</keyword>
<gene>
    <name evidence="7 9" type="primary">trmB</name>
    <name evidence="9" type="ORF">GCM10022278_20480</name>
</gene>
<proteinExistence type="inferred from homology"/>
<keyword evidence="10" id="KW-1185">Reference proteome</keyword>
<evidence type="ECO:0000256" key="7">
    <source>
        <dbReference type="HAMAP-Rule" id="MF_01057"/>
    </source>
</evidence>